<protein>
    <submittedName>
        <fullName evidence="2">Uncharacterized protein</fullName>
    </submittedName>
</protein>
<dbReference type="Proteomes" id="UP000036681">
    <property type="component" value="Unplaced"/>
</dbReference>
<reference evidence="2" key="1">
    <citation type="submission" date="2017-02" db="UniProtKB">
        <authorList>
            <consortium name="WormBaseParasite"/>
        </authorList>
    </citation>
    <scope>IDENTIFICATION</scope>
</reference>
<evidence type="ECO:0000313" key="2">
    <source>
        <dbReference type="WBParaSite" id="ALUE_0000321101-mRNA-1"/>
    </source>
</evidence>
<accession>A0A0M3HNF7</accession>
<dbReference type="AlphaFoldDB" id="A0A0M3HNF7"/>
<keyword evidence="1" id="KW-1185">Reference proteome</keyword>
<dbReference type="WBParaSite" id="ALUE_0000321101-mRNA-1">
    <property type="protein sequence ID" value="ALUE_0000321101-mRNA-1"/>
    <property type="gene ID" value="ALUE_0000321101"/>
</dbReference>
<proteinExistence type="predicted"/>
<name>A0A0M3HNF7_ASCLU</name>
<evidence type="ECO:0000313" key="1">
    <source>
        <dbReference type="Proteomes" id="UP000036681"/>
    </source>
</evidence>
<organism evidence="1 2">
    <name type="scientific">Ascaris lumbricoides</name>
    <name type="common">Giant roundworm</name>
    <dbReference type="NCBI Taxonomy" id="6252"/>
    <lineage>
        <taxon>Eukaryota</taxon>
        <taxon>Metazoa</taxon>
        <taxon>Ecdysozoa</taxon>
        <taxon>Nematoda</taxon>
        <taxon>Chromadorea</taxon>
        <taxon>Rhabditida</taxon>
        <taxon>Spirurina</taxon>
        <taxon>Ascaridomorpha</taxon>
        <taxon>Ascaridoidea</taxon>
        <taxon>Ascarididae</taxon>
        <taxon>Ascaris</taxon>
    </lineage>
</organism>
<sequence>MNGDVDVRCELDTSSHRQSCPLLSFVRSRDDNLEMQLKSLVSVLWRDRCARGKAMRSSMGEMFSQEGYPCSEGSAQRQR</sequence>